<keyword evidence="2" id="KW-0433">Leucine-rich repeat</keyword>
<dbReference type="Gene3D" id="1.10.8.430">
    <property type="entry name" value="Helical domain of apoptotic protease-activating factors"/>
    <property type="match status" value="1"/>
</dbReference>
<dbReference type="Proteomes" id="UP000326396">
    <property type="component" value="Linkage Group LG1"/>
</dbReference>
<organism evidence="8 9">
    <name type="scientific">Mikania micrantha</name>
    <name type="common">bitter vine</name>
    <dbReference type="NCBI Taxonomy" id="192012"/>
    <lineage>
        <taxon>Eukaryota</taxon>
        <taxon>Viridiplantae</taxon>
        <taxon>Streptophyta</taxon>
        <taxon>Embryophyta</taxon>
        <taxon>Tracheophyta</taxon>
        <taxon>Spermatophyta</taxon>
        <taxon>Magnoliopsida</taxon>
        <taxon>eudicotyledons</taxon>
        <taxon>Gunneridae</taxon>
        <taxon>Pentapetalae</taxon>
        <taxon>asterids</taxon>
        <taxon>campanulids</taxon>
        <taxon>Asterales</taxon>
        <taxon>Asteraceae</taxon>
        <taxon>Asteroideae</taxon>
        <taxon>Heliantheae alliance</taxon>
        <taxon>Eupatorieae</taxon>
        <taxon>Mikania</taxon>
    </lineage>
</organism>
<dbReference type="EMBL" id="SZYD01000001">
    <property type="protein sequence ID" value="KAD7477397.1"/>
    <property type="molecule type" value="Genomic_DNA"/>
</dbReference>
<proteinExistence type="inferred from homology"/>
<evidence type="ECO:0000313" key="8">
    <source>
        <dbReference type="EMBL" id="KAD7477397.1"/>
    </source>
</evidence>
<dbReference type="SUPFAM" id="SSF52047">
    <property type="entry name" value="RNI-like"/>
    <property type="match status" value="1"/>
</dbReference>
<evidence type="ECO:0000256" key="5">
    <source>
        <dbReference type="ARBA" id="ARBA00022840"/>
    </source>
</evidence>
<feature type="domain" description="Disease resistance protein At4g27190-like leucine-rich repeats" evidence="7">
    <location>
        <begin position="879"/>
        <end position="1022"/>
    </location>
</feature>
<protein>
    <submittedName>
        <fullName evidence="8">Uncharacterized protein</fullName>
    </submittedName>
</protein>
<dbReference type="InterPro" id="IPR042197">
    <property type="entry name" value="Apaf_helical"/>
</dbReference>
<keyword evidence="5" id="KW-0547">Nucleotide-binding</keyword>
<dbReference type="OrthoDB" id="3794806at2759"/>
<keyword evidence="3" id="KW-0677">Repeat</keyword>
<dbReference type="Pfam" id="PF00931">
    <property type="entry name" value="NB-ARC"/>
    <property type="match status" value="1"/>
</dbReference>
<dbReference type="Gene3D" id="3.80.10.10">
    <property type="entry name" value="Ribonuclease Inhibitor"/>
    <property type="match status" value="4"/>
</dbReference>
<dbReference type="SUPFAM" id="SSF52058">
    <property type="entry name" value="L domain-like"/>
    <property type="match status" value="3"/>
</dbReference>
<dbReference type="PANTHER" id="PTHR33463">
    <property type="entry name" value="NB-ARC DOMAIN-CONTAINING PROTEIN-RELATED"/>
    <property type="match status" value="1"/>
</dbReference>
<dbReference type="PANTHER" id="PTHR33463:SF222">
    <property type="entry name" value="NB-ARC-RELATED"/>
    <property type="match status" value="1"/>
</dbReference>
<evidence type="ECO:0000259" key="7">
    <source>
        <dbReference type="Pfam" id="PF23247"/>
    </source>
</evidence>
<gene>
    <name evidence="8" type="ORF">E3N88_00533</name>
</gene>
<dbReference type="InterPro" id="IPR032675">
    <property type="entry name" value="LRR_dom_sf"/>
</dbReference>
<dbReference type="InterPro" id="IPR050905">
    <property type="entry name" value="Plant_NBS-LRR"/>
</dbReference>
<feature type="domain" description="Disease resistance protein At4g27190-like leucine-rich repeats" evidence="7">
    <location>
        <begin position="1094"/>
        <end position="1194"/>
    </location>
</feature>
<dbReference type="InterPro" id="IPR036388">
    <property type="entry name" value="WH-like_DNA-bd_sf"/>
</dbReference>
<name>A0A5N6PZT2_9ASTR</name>
<keyword evidence="9" id="KW-1185">Reference proteome</keyword>
<sequence length="1475" mass="168967">MEFITPIVIAIVDSLMVPVKEHMGFFFSSKKHVANMTKKLSELKEAEHDVKKKKKDALINDRLTPDSLPCWLKKVETVTRKTENIPKGGNGCLNLKTRYKEGKSSFDILRHIDDLLEEKNKIEWSNKQRPLGMVTSSTRPSTSQTDFDVIPNIFPSRIPMFNNVLKSLEPDNKTHLMALCGLGGVGKTTMIEEIRKVVKKKQKFQYVLRVDIGRKYDPITTQKHIAKCMGVDLCEETKHGGVERLRKSFEENSKFGKKILLILDDVWEAIDLNDIGLTSSFPKGFKLMVTSRDENVCIKMDIDTKSIFKIHSLEEADANSFFWETVKIPNEDGERSMIGKDILKKCGGLPIAIKTIALALKGQKKDAWQIALKNLQRHNLKDIDNLFNVVNEIFEISYNYLKKDEDKAIFVLCGLFPDDFNISIEELLRYGWGLQFFKKADSLIEARKWTKTSVRNLISANLLNKSYTEGHVKIHDLARDFVLSNISKFRQASIVNHGNMSEWPTQDTHESCERIFLTCEGMCEFPKVFYYPNLSLLKLMNGDKLLKLPEDFHKQLEKLDVMAFDKIQYPLHAQSFCYSMSLRTLCLHSCSLVDNDISFLGNLVTLEVLSLAHCGINKLPSTIKRLQMLKVLDLNGCFELCIDDGVFQSLEKLEELHMRVLGEKSIRFSDANCDELKLISGKLNALEVEFVDNILQPKNMSFKNLQRFRISMGCFLDDDGEYSFKNTLKLVTNSNDLVECKINELFSHTKELHLSVNDMGNVGDISLSPTQHSNFCNLKVLHVFECEELTHLFTISTANGLKKLQRLTISSCPLLKSIVSACDGVNVMDLPKLVELKLKNLPNFTSIILENDISPTQPPLLSKEVVIPNISKLVVNGLNKLKQIWTCDFSSGEDDNVSMLKEIYVNDCNSLVNLFPCNPMRLLTHLEELKVNRCCSIEVIFNIDLGKIKRHISNTNLRRIELGRLEELREVWRINGENNFGHIIHGFEAVETIIMDSCKKFKNIFTPITTIFDMRALRKIYIWVDKVEDEEVCIYCSQVGVLFWSLCQYSTKIEIWSCPSLSSLIPSMLEAFESKIGRGSVSFPRPKAITNLHHQLTNLKILKIFECDLLEYVFTFSTLESLKKLEELRISSCKAMKVIVREDRVEELSKVVFPRLKSIELDDLSNLVGFFMGIDIDFEWRSLDHAMINKCPQMMVLTSGESIAPKLKYIHTWLGKHDLECGLNFHKVSPQSSYNSIVCPSAERTPWSFHNLIEMDLQFYHELEKVVPMNELQQLPILEKVIISSCGNVEEVFEVSNNESPTVVTLQKLRVVELYDLHNLKYIWKSNEWSILEFPNLTTLSIFMCYNLEHVFTSSMVGSLMKLQELHIKHCTNMEVIVKKEEEEECDGKVGEIMFPCLKSLELVGLASLKGFFLGKDDLLFPSMNTLVINCCPEIKIFSEGRGIAHQLKLLKTSFEVFQVREDINCFIRNKIQEV</sequence>
<evidence type="ECO:0000256" key="4">
    <source>
        <dbReference type="ARBA" id="ARBA00022821"/>
    </source>
</evidence>
<feature type="domain" description="Disease resistance protein At4g27190-like leucine-rich repeats" evidence="7">
    <location>
        <begin position="1238"/>
        <end position="1371"/>
    </location>
</feature>
<evidence type="ECO:0000256" key="2">
    <source>
        <dbReference type="ARBA" id="ARBA00022614"/>
    </source>
</evidence>
<dbReference type="GO" id="GO:0005524">
    <property type="term" value="F:ATP binding"/>
    <property type="evidence" value="ECO:0007669"/>
    <property type="project" value="UniProtKB-KW"/>
</dbReference>
<comment type="caution">
    <text evidence="8">The sequence shown here is derived from an EMBL/GenBank/DDBJ whole genome shotgun (WGS) entry which is preliminary data.</text>
</comment>
<dbReference type="GO" id="GO:0006952">
    <property type="term" value="P:defense response"/>
    <property type="evidence" value="ECO:0007669"/>
    <property type="project" value="UniProtKB-KW"/>
</dbReference>
<dbReference type="SUPFAM" id="SSF52540">
    <property type="entry name" value="P-loop containing nucleoside triphosphate hydrolases"/>
    <property type="match status" value="1"/>
</dbReference>
<dbReference type="Gene3D" id="1.10.10.10">
    <property type="entry name" value="Winged helix-like DNA-binding domain superfamily/Winged helix DNA-binding domain"/>
    <property type="match status" value="1"/>
</dbReference>
<keyword evidence="4" id="KW-0611">Plant defense</keyword>
<evidence type="ECO:0000259" key="6">
    <source>
        <dbReference type="Pfam" id="PF00931"/>
    </source>
</evidence>
<comment type="similarity">
    <text evidence="1">Belongs to the disease resistance NB-LRR family.</text>
</comment>
<dbReference type="InterPro" id="IPR002182">
    <property type="entry name" value="NB-ARC"/>
</dbReference>
<dbReference type="Gene3D" id="3.40.50.300">
    <property type="entry name" value="P-loop containing nucleotide triphosphate hydrolases"/>
    <property type="match status" value="1"/>
</dbReference>
<dbReference type="InterPro" id="IPR057135">
    <property type="entry name" value="At4g27190-like_LRR"/>
</dbReference>
<dbReference type="InterPro" id="IPR027417">
    <property type="entry name" value="P-loop_NTPase"/>
</dbReference>
<evidence type="ECO:0000256" key="3">
    <source>
        <dbReference type="ARBA" id="ARBA00022737"/>
    </source>
</evidence>
<dbReference type="Pfam" id="PF23247">
    <property type="entry name" value="LRR_RPS2"/>
    <property type="match status" value="4"/>
</dbReference>
<accession>A0A5N6PZT2</accession>
<feature type="domain" description="NB-ARC" evidence="6">
    <location>
        <begin position="160"/>
        <end position="326"/>
    </location>
</feature>
<dbReference type="GO" id="GO:0043531">
    <property type="term" value="F:ADP binding"/>
    <property type="evidence" value="ECO:0007669"/>
    <property type="project" value="InterPro"/>
</dbReference>
<dbReference type="PRINTS" id="PR00364">
    <property type="entry name" value="DISEASERSIST"/>
</dbReference>
<keyword evidence="5" id="KW-0067">ATP-binding</keyword>
<evidence type="ECO:0000256" key="1">
    <source>
        <dbReference type="ARBA" id="ARBA00008894"/>
    </source>
</evidence>
<reference evidence="8 9" key="1">
    <citation type="submission" date="2019-05" db="EMBL/GenBank/DDBJ databases">
        <title>Mikania micrantha, genome provides insights into the molecular mechanism of rapid growth.</title>
        <authorList>
            <person name="Liu B."/>
        </authorList>
    </citation>
    <scope>NUCLEOTIDE SEQUENCE [LARGE SCALE GENOMIC DNA]</scope>
    <source>
        <strain evidence="8">NLD-2019</strain>
        <tissue evidence="8">Leaf</tissue>
    </source>
</reference>
<feature type="domain" description="Disease resistance protein At4g27190-like leucine-rich repeats" evidence="7">
    <location>
        <begin position="681"/>
        <end position="812"/>
    </location>
</feature>
<evidence type="ECO:0000313" key="9">
    <source>
        <dbReference type="Proteomes" id="UP000326396"/>
    </source>
</evidence>